<keyword evidence="1" id="KW-0472">Membrane</keyword>
<keyword evidence="3" id="KW-1185">Reference proteome</keyword>
<feature type="transmembrane region" description="Helical" evidence="1">
    <location>
        <begin position="111"/>
        <end position="130"/>
    </location>
</feature>
<evidence type="ECO:0000313" key="3">
    <source>
        <dbReference type="Proteomes" id="UP000449710"/>
    </source>
</evidence>
<evidence type="ECO:0000256" key="1">
    <source>
        <dbReference type="SAM" id="Phobius"/>
    </source>
</evidence>
<keyword evidence="1" id="KW-0812">Transmembrane</keyword>
<dbReference type="RefSeq" id="WP_160719811.1">
    <property type="nucleotide sequence ID" value="NZ_SUMG01000004.1"/>
</dbReference>
<dbReference type="AlphaFoldDB" id="A0AA43XJQ2"/>
<dbReference type="EMBL" id="SUMG01000004">
    <property type="protein sequence ID" value="NBG87877.1"/>
    <property type="molecule type" value="Genomic_DNA"/>
</dbReference>
<comment type="caution">
    <text evidence="2">The sequence shown here is derived from an EMBL/GenBank/DDBJ whole genome shotgun (WGS) entry which is preliminary data.</text>
</comment>
<feature type="transmembrane region" description="Helical" evidence="1">
    <location>
        <begin position="64"/>
        <end position="83"/>
    </location>
</feature>
<accession>A0AA43XJQ2</accession>
<proteinExistence type="predicted"/>
<evidence type="ECO:0000313" key="2">
    <source>
        <dbReference type="EMBL" id="NBG87877.1"/>
    </source>
</evidence>
<keyword evidence="1" id="KW-1133">Transmembrane helix</keyword>
<sequence>MKRNKAMYGMARILVLALTFLLVSTVLNSEYLFQWVAHNRMFYLVLCVIPFVLFLLNKILLSRFITVGIVAGIFIGNYFGGWIKTYNESRIVDNMSAEEIARLQHHPGFEIWMGAVLFTAVIGMIIHRVLGKN</sequence>
<reference evidence="2 3" key="1">
    <citation type="submission" date="2019-04" db="EMBL/GenBank/DDBJ databases">
        <title>Isachenkonia alkalipeptolytica gen. nov. sp. nov. a new anaerobic, alkiliphilic organothrophic bacterium capable to reduce synthesized ferrihydrite isolated from a soda lake.</title>
        <authorList>
            <person name="Toshchakov S.V."/>
            <person name="Zavarzina D.G."/>
            <person name="Zhilina T.N."/>
            <person name="Kostrikina N.A."/>
            <person name="Kublanov I.V."/>
        </authorList>
    </citation>
    <scope>NUCLEOTIDE SEQUENCE [LARGE SCALE GENOMIC DNA]</scope>
    <source>
        <strain evidence="2 3">Z-1701</strain>
    </source>
</reference>
<protein>
    <submittedName>
        <fullName evidence="2">Uncharacterized protein</fullName>
    </submittedName>
</protein>
<dbReference type="Proteomes" id="UP000449710">
    <property type="component" value="Unassembled WGS sequence"/>
</dbReference>
<name>A0AA43XJQ2_9CLOT</name>
<gene>
    <name evidence="2" type="ORF">ISALK_05125</name>
</gene>
<feature type="transmembrane region" description="Helical" evidence="1">
    <location>
        <begin position="38"/>
        <end position="57"/>
    </location>
</feature>
<organism evidence="2 3">
    <name type="scientific">Isachenkonia alkalipeptolytica</name>
    <dbReference type="NCBI Taxonomy" id="2565777"/>
    <lineage>
        <taxon>Bacteria</taxon>
        <taxon>Bacillati</taxon>
        <taxon>Bacillota</taxon>
        <taxon>Clostridia</taxon>
        <taxon>Eubacteriales</taxon>
        <taxon>Clostridiaceae</taxon>
        <taxon>Isachenkonia</taxon>
    </lineage>
</organism>